<dbReference type="GO" id="GO:0005886">
    <property type="term" value="C:plasma membrane"/>
    <property type="evidence" value="ECO:0007669"/>
    <property type="project" value="UniProtKB-SubCell"/>
</dbReference>
<evidence type="ECO:0000256" key="8">
    <source>
        <dbReference type="SAM" id="Phobius"/>
    </source>
</evidence>
<dbReference type="PANTHER" id="PTHR30558">
    <property type="entry name" value="EXBD MEMBRANE COMPONENT OF PMF-DRIVEN MACROMOLECULE IMPORT SYSTEM"/>
    <property type="match status" value="1"/>
</dbReference>
<keyword evidence="10" id="KW-1185">Reference proteome</keyword>
<dbReference type="AlphaFoldDB" id="A0A363UPJ6"/>
<dbReference type="Pfam" id="PF02472">
    <property type="entry name" value="ExbD"/>
    <property type="match status" value="1"/>
</dbReference>
<comment type="subcellular location">
    <subcellularLocation>
        <location evidence="1">Cell membrane</location>
        <topology evidence="1">Single-pass membrane protein</topology>
    </subcellularLocation>
    <subcellularLocation>
        <location evidence="7">Cell membrane</location>
        <topology evidence="7">Single-pass type II membrane protein</topology>
    </subcellularLocation>
</comment>
<keyword evidence="7" id="KW-0653">Protein transport</keyword>
<evidence type="ECO:0000313" key="9">
    <source>
        <dbReference type="EMBL" id="PWN57335.1"/>
    </source>
</evidence>
<evidence type="ECO:0000256" key="2">
    <source>
        <dbReference type="ARBA" id="ARBA00005811"/>
    </source>
</evidence>
<protein>
    <recommendedName>
        <fullName evidence="11">Biopolymer transporter ExbD</fullName>
    </recommendedName>
</protein>
<evidence type="ECO:0000256" key="5">
    <source>
        <dbReference type="ARBA" id="ARBA00022989"/>
    </source>
</evidence>
<keyword evidence="6 8" id="KW-0472">Membrane</keyword>
<keyword evidence="7" id="KW-0813">Transport</keyword>
<name>A0A363UPJ6_9GAMM</name>
<feature type="transmembrane region" description="Helical" evidence="8">
    <location>
        <begin position="20"/>
        <end position="39"/>
    </location>
</feature>
<evidence type="ECO:0000313" key="10">
    <source>
        <dbReference type="Proteomes" id="UP000251800"/>
    </source>
</evidence>
<organism evidence="9 10">
    <name type="scientific">Abyssibacter profundi</name>
    <dbReference type="NCBI Taxonomy" id="2182787"/>
    <lineage>
        <taxon>Bacteria</taxon>
        <taxon>Pseudomonadati</taxon>
        <taxon>Pseudomonadota</taxon>
        <taxon>Gammaproteobacteria</taxon>
        <taxon>Chromatiales</taxon>
        <taxon>Oceanococcaceae</taxon>
        <taxon>Abyssibacter</taxon>
    </lineage>
</organism>
<sequence length="132" mass="14582">MMEWEHTRRLALTDDHMLPLINVVFLLLIFFMLVGAVTVPERLDVLPPSSVSSFQPNEVGLEIVIDQSGDVLIDDAVVTMERLVTALSGDNRPDRVRLKADANLNANGILDVLDILRDAGVAHVQLVTVSKR</sequence>
<dbReference type="EMBL" id="QEQK01000002">
    <property type="protein sequence ID" value="PWN57335.1"/>
    <property type="molecule type" value="Genomic_DNA"/>
</dbReference>
<dbReference type="InterPro" id="IPR003400">
    <property type="entry name" value="ExbD"/>
</dbReference>
<accession>A0A363UPJ6</accession>
<evidence type="ECO:0000256" key="1">
    <source>
        <dbReference type="ARBA" id="ARBA00004162"/>
    </source>
</evidence>
<evidence type="ECO:0000256" key="4">
    <source>
        <dbReference type="ARBA" id="ARBA00022692"/>
    </source>
</evidence>
<proteinExistence type="inferred from homology"/>
<keyword evidence="3" id="KW-1003">Cell membrane</keyword>
<reference evidence="9 10" key="1">
    <citation type="submission" date="2018-05" db="EMBL/GenBank/DDBJ databases">
        <title>Abyssibacter profundi OUC007T gen. nov., sp. nov, a marine bacterium isolated from seawater of the Mariana Trench.</title>
        <authorList>
            <person name="Zhou S."/>
        </authorList>
    </citation>
    <scope>NUCLEOTIDE SEQUENCE [LARGE SCALE GENOMIC DNA]</scope>
    <source>
        <strain evidence="9 10">OUC007</strain>
    </source>
</reference>
<comment type="caution">
    <text evidence="9">The sequence shown here is derived from an EMBL/GenBank/DDBJ whole genome shotgun (WGS) entry which is preliminary data.</text>
</comment>
<dbReference type="RefSeq" id="WP_109718840.1">
    <property type="nucleotide sequence ID" value="NZ_QEQK01000002.1"/>
</dbReference>
<gene>
    <name evidence="9" type="ORF">DEH80_02210</name>
</gene>
<dbReference type="GO" id="GO:0022857">
    <property type="term" value="F:transmembrane transporter activity"/>
    <property type="evidence" value="ECO:0007669"/>
    <property type="project" value="InterPro"/>
</dbReference>
<dbReference type="Gene3D" id="3.30.420.270">
    <property type="match status" value="1"/>
</dbReference>
<dbReference type="Proteomes" id="UP000251800">
    <property type="component" value="Unassembled WGS sequence"/>
</dbReference>
<keyword evidence="5 8" id="KW-1133">Transmembrane helix</keyword>
<dbReference type="GO" id="GO:0015031">
    <property type="term" value="P:protein transport"/>
    <property type="evidence" value="ECO:0007669"/>
    <property type="project" value="UniProtKB-KW"/>
</dbReference>
<evidence type="ECO:0008006" key="11">
    <source>
        <dbReference type="Google" id="ProtNLM"/>
    </source>
</evidence>
<evidence type="ECO:0000256" key="3">
    <source>
        <dbReference type="ARBA" id="ARBA00022475"/>
    </source>
</evidence>
<comment type="similarity">
    <text evidence="2 7">Belongs to the ExbD/TolR family.</text>
</comment>
<evidence type="ECO:0000256" key="7">
    <source>
        <dbReference type="RuleBase" id="RU003879"/>
    </source>
</evidence>
<keyword evidence="4 7" id="KW-0812">Transmembrane</keyword>
<evidence type="ECO:0000256" key="6">
    <source>
        <dbReference type="ARBA" id="ARBA00023136"/>
    </source>
</evidence>